<organism evidence="2 3">
    <name type="scientific">Agrobacterium genomosp. 2 str. CFBP 5494</name>
    <dbReference type="NCBI Taxonomy" id="1183436"/>
    <lineage>
        <taxon>Bacteria</taxon>
        <taxon>Pseudomonadati</taxon>
        <taxon>Pseudomonadota</taxon>
        <taxon>Alphaproteobacteria</taxon>
        <taxon>Hyphomicrobiales</taxon>
        <taxon>Rhizobiaceae</taxon>
        <taxon>Rhizobium/Agrobacterium group</taxon>
        <taxon>Agrobacterium</taxon>
        <taxon>Agrobacterium tumefaciens complex</taxon>
    </lineage>
</organism>
<feature type="region of interest" description="Disordered" evidence="1">
    <location>
        <begin position="1"/>
        <end position="20"/>
    </location>
</feature>
<evidence type="ECO:0000256" key="1">
    <source>
        <dbReference type="SAM" id="MobiDB-lite"/>
    </source>
</evidence>
<keyword evidence="3" id="KW-1185">Reference proteome</keyword>
<reference evidence="2 3" key="1">
    <citation type="submission" date="2016-01" db="EMBL/GenBank/DDBJ databases">
        <authorList>
            <person name="Regsiter A."/>
            <person name="william w."/>
        </authorList>
    </citation>
    <scope>NUCLEOTIDE SEQUENCE [LARGE SCALE GENOMIC DNA]</scope>
    <source>
        <strain evidence="2 3">CFBP 5494</strain>
    </source>
</reference>
<evidence type="ECO:0000313" key="3">
    <source>
        <dbReference type="Proteomes" id="UP000191933"/>
    </source>
</evidence>
<sequence>MLTAIGHHHQQLEGSSIMPMPKDTPAVFDEILADYRHGTIDRPDVQKRIADAINAEPDLQKFKDDHLAWTDYDDAVEWI</sequence>
<name>A0A9W5AZ45_9HYPH</name>
<protein>
    <submittedName>
        <fullName evidence="2">Uncharacterized protein</fullName>
    </submittedName>
</protein>
<accession>A0A9W5AZ45</accession>
<dbReference type="AlphaFoldDB" id="A0A9W5AZ45"/>
<gene>
    <name evidence="2" type="ORF">AGR2A_Cc140053</name>
</gene>
<dbReference type="Proteomes" id="UP000191933">
    <property type="component" value="Unassembled WGS sequence"/>
</dbReference>
<evidence type="ECO:0000313" key="2">
    <source>
        <dbReference type="EMBL" id="CUW88413.1"/>
    </source>
</evidence>
<proteinExistence type="predicted"/>
<dbReference type="EMBL" id="FBVY01000006">
    <property type="protein sequence ID" value="CUW88413.1"/>
    <property type="molecule type" value="Genomic_DNA"/>
</dbReference>
<comment type="caution">
    <text evidence="2">The sequence shown here is derived from an EMBL/GenBank/DDBJ whole genome shotgun (WGS) entry which is preliminary data.</text>
</comment>